<protein>
    <submittedName>
        <fullName evidence="7">Cysteine/O-acetylserine efflux protein</fullName>
    </submittedName>
</protein>
<evidence type="ECO:0000313" key="7">
    <source>
        <dbReference type="EMBL" id="KAF1042487.1"/>
    </source>
</evidence>
<comment type="subcellular location">
    <subcellularLocation>
        <location evidence="1">Cell membrane</location>
        <topology evidence="1">Multi-pass membrane protein</topology>
    </subcellularLocation>
</comment>
<feature type="transmembrane region" description="Helical" evidence="6">
    <location>
        <begin position="93"/>
        <end position="115"/>
    </location>
</feature>
<keyword evidence="2" id="KW-1003">Cell membrane</keyword>
<dbReference type="GO" id="GO:0015171">
    <property type="term" value="F:amino acid transmembrane transporter activity"/>
    <property type="evidence" value="ECO:0007669"/>
    <property type="project" value="TreeGrafter"/>
</dbReference>
<evidence type="ECO:0000256" key="2">
    <source>
        <dbReference type="ARBA" id="ARBA00022475"/>
    </source>
</evidence>
<evidence type="ECO:0000256" key="5">
    <source>
        <dbReference type="ARBA" id="ARBA00023136"/>
    </source>
</evidence>
<feature type="transmembrane region" description="Helical" evidence="6">
    <location>
        <begin position="42"/>
        <end position="73"/>
    </location>
</feature>
<evidence type="ECO:0000256" key="1">
    <source>
        <dbReference type="ARBA" id="ARBA00004651"/>
    </source>
</evidence>
<dbReference type="Proteomes" id="UP000462435">
    <property type="component" value="Unassembled WGS sequence"/>
</dbReference>
<name>A0A7V8FVP5_9BURK</name>
<evidence type="ECO:0000256" key="6">
    <source>
        <dbReference type="SAM" id="Phobius"/>
    </source>
</evidence>
<dbReference type="Pfam" id="PF01810">
    <property type="entry name" value="LysE"/>
    <property type="match status" value="1"/>
</dbReference>
<keyword evidence="4 6" id="KW-1133">Transmembrane helix</keyword>
<proteinExistence type="predicted"/>
<dbReference type="EMBL" id="WNDX01000082">
    <property type="protein sequence ID" value="KAF1042487.1"/>
    <property type="molecule type" value="Genomic_DNA"/>
</dbReference>
<feature type="transmembrane region" description="Helical" evidence="6">
    <location>
        <begin position="176"/>
        <end position="197"/>
    </location>
</feature>
<dbReference type="PANTHER" id="PTHR30086:SF20">
    <property type="entry name" value="ARGININE EXPORTER PROTEIN ARGO-RELATED"/>
    <property type="match status" value="1"/>
</dbReference>
<keyword evidence="3 6" id="KW-0812">Transmembrane</keyword>
<keyword evidence="5 6" id="KW-0472">Membrane</keyword>
<accession>A0A7V8FVP5</accession>
<evidence type="ECO:0000256" key="4">
    <source>
        <dbReference type="ARBA" id="ARBA00022989"/>
    </source>
</evidence>
<dbReference type="AlphaFoldDB" id="A0A7V8FVP5"/>
<gene>
    <name evidence="7" type="primary">eamB</name>
    <name evidence="7" type="ORF">GAK35_02693</name>
</gene>
<evidence type="ECO:0000313" key="8">
    <source>
        <dbReference type="Proteomes" id="UP000462435"/>
    </source>
</evidence>
<dbReference type="GO" id="GO:0033228">
    <property type="term" value="P:cysteine export across plasma membrane"/>
    <property type="evidence" value="ECO:0007669"/>
    <property type="project" value="TreeGrafter"/>
</dbReference>
<organism evidence="7 8">
    <name type="scientific">Herbaspirillum frisingense</name>
    <dbReference type="NCBI Taxonomy" id="92645"/>
    <lineage>
        <taxon>Bacteria</taxon>
        <taxon>Pseudomonadati</taxon>
        <taxon>Pseudomonadota</taxon>
        <taxon>Betaproteobacteria</taxon>
        <taxon>Burkholderiales</taxon>
        <taxon>Oxalobacteraceae</taxon>
        <taxon>Herbaspirillum</taxon>
    </lineage>
</organism>
<dbReference type="PANTHER" id="PTHR30086">
    <property type="entry name" value="ARGININE EXPORTER PROTEIN ARGO"/>
    <property type="match status" value="1"/>
</dbReference>
<reference evidence="8" key="1">
    <citation type="journal article" date="2020" name="MBio">
        <title>Horizontal gene transfer to a defensive symbiont with a reduced genome amongst a multipartite beetle microbiome.</title>
        <authorList>
            <person name="Waterworth S.C."/>
            <person name="Florez L.V."/>
            <person name="Rees E.R."/>
            <person name="Hertweck C."/>
            <person name="Kaltenpoth M."/>
            <person name="Kwan J.C."/>
        </authorList>
    </citation>
    <scope>NUCLEOTIDE SEQUENCE [LARGE SCALE GENOMIC DNA]</scope>
</reference>
<feature type="transmembrane region" description="Helical" evidence="6">
    <location>
        <begin position="139"/>
        <end position="164"/>
    </location>
</feature>
<sequence>MEAFLPLISFAFVSSITPGPNNIMLTSSGIWFGFQRSVPHMLGITFGFGVLLALCAFGIGGLVIAVPELVLLLKALGSAYMLYLAWQLRGMRVAGGAGAAIRPMSFWAAAMFQFANPKAWMMAVTGASAFMPMLHNHPVWLAILLYCLIFCAVNLPCVSVWAWAGALLRRYLERPLWRIAFVVVMVLLTLYSALAIWF</sequence>
<dbReference type="InterPro" id="IPR001123">
    <property type="entry name" value="LeuE-type"/>
</dbReference>
<evidence type="ECO:0000256" key="3">
    <source>
        <dbReference type="ARBA" id="ARBA00022692"/>
    </source>
</evidence>
<dbReference type="GO" id="GO:0005886">
    <property type="term" value="C:plasma membrane"/>
    <property type="evidence" value="ECO:0007669"/>
    <property type="project" value="UniProtKB-SubCell"/>
</dbReference>
<comment type="caution">
    <text evidence="7">The sequence shown here is derived from an EMBL/GenBank/DDBJ whole genome shotgun (WGS) entry which is preliminary data.</text>
</comment>